<accession>A0A1H1IJ21</accession>
<name>A0A1H1IJ21_9BURK</name>
<dbReference type="EMBL" id="FNKP01000002">
    <property type="protein sequence ID" value="SDR37640.1"/>
    <property type="molecule type" value="Genomic_DNA"/>
</dbReference>
<organism evidence="1 2">
    <name type="scientific">Paraburkholderia fungorum</name>
    <dbReference type="NCBI Taxonomy" id="134537"/>
    <lineage>
        <taxon>Bacteria</taxon>
        <taxon>Pseudomonadati</taxon>
        <taxon>Pseudomonadota</taxon>
        <taxon>Betaproteobacteria</taxon>
        <taxon>Burkholderiales</taxon>
        <taxon>Burkholderiaceae</taxon>
        <taxon>Paraburkholderia</taxon>
    </lineage>
</organism>
<evidence type="ECO:0008006" key="3">
    <source>
        <dbReference type="Google" id="ProtNLM"/>
    </source>
</evidence>
<proteinExistence type="predicted"/>
<dbReference type="AlphaFoldDB" id="A0A1H1IJ21"/>
<evidence type="ECO:0000313" key="2">
    <source>
        <dbReference type="Proteomes" id="UP000183487"/>
    </source>
</evidence>
<keyword evidence="2" id="KW-1185">Reference proteome</keyword>
<reference evidence="2" key="1">
    <citation type="submission" date="2016-10" db="EMBL/GenBank/DDBJ databases">
        <authorList>
            <person name="Varghese N."/>
        </authorList>
    </citation>
    <scope>NUCLEOTIDE SEQUENCE [LARGE SCALE GENOMIC DNA]</scope>
    <source>
        <strain evidence="2">GAS106B</strain>
    </source>
</reference>
<dbReference type="RefSeq" id="WP_074770012.1">
    <property type="nucleotide sequence ID" value="NZ_FNKP01000002.1"/>
</dbReference>
<dbReference type="OrthoDB" id="8576398at2"/>
<sequence length="662" mass="66491">MPIYQSGQLNLAGQLPPGAYVQVVAPPPVVQGIATNGLGQVGVASWGPVNSAYGVGSPQIAGLSLGPVTNRKYDLATAMAVAFSLGQSSNVAVRVTDGTDTAATSALKDGSATTGATLTGFYTGVVGNTLTATMANGTKPNTFKCTVALPGYLSEIYDNLGVGVIPGTTTPGTGYTSVPALSISAPAAGGTQAIAQATLKVLSANITGSGGTGGTGYVTGDTITLANGVVLTATATSGVITALAVTNAGSLGGGAAPVSGNAQIQTSGAGTGAIINLVWGLGSPSVIVPGLGYTTATATLTGGGAGTPGTYTFGVGCWTNLVNAINQGQSGVRGASQLVIATVGTSAAAPALATYTFSGGTDGAAGVTDATLVGTNSTPPTGMYALQNAGVLTMNLIDHSTSTQWNTMAQFGILYGIFGAGQAPVGTNVASTASLLASAGVDNYSFKDLVGDWVYWQDTVNNVQRLLGPATFWAPMRANLAPNQSTLNKPVNGIIGTQRSTQNLLYADSEALAAVQGRLDYLANPAPGGNYFAFQTDMNCSTYAATNSEAYTSMTNFLALTLASNFGWVVGNPQTTDLRQEVNDAITGFLSNLWLNLGYIGNVNAPTQIPFSVQTNAANNPTAQVATGLMQTLVKVTYLSIVRVFVISLQGGSTVQVTVSNA</sequence>
<gene>
    <name evidence="1" type="ORF">SAMN05443245_5248</name>
</gene>
<protein>
    <recommendedName>
        <fullName evidence="3">Phage tail protein</fullName>
    </recommendedName>
</protein>
<dbReference type="Proteomes" id="UP000183487">
    <property type="component" value="Unassembled WGS sequence"/>
</dbReference>
<evidence type="ECO:0000313" key="1">
    <source>
        <dbReference type="EMBL" id="SDR37640.1"/>
    </source>
</evidence>